<dbReference type="AlphaFoldDB" id="X1IXI5"/>
<comment type="caution">
    <text evidence="1">The sequence shown here is derived from an EMBL/GenBank/DDBJ whole genome shotgun (WGS) entry which is preliminary data.</text>
</comment>
<name>X1IXI5_9ZZZZ</name>
<sequence>MKAEIEQIPFKNRGIELTSETPEERQHLEELWNRKAAAVVLTRNDDSSVTLTIAPVSEEGEEEKT</sequence>
<gene>
    <name evidence="1" type="ORF">S03H2_47317</name>
</gene>
<dbReference type="EMBL" id="BARU01029774">
    <property type="protein sequence ID" value="GAH70804.1"/>
    <property type="molecule type" value="Genomic_DNA"/>
</dbReference>
<organism evidence="1">
    <name type="scientific">marine sediment metagenome</name>
    <dbReference type="NCBI Taxonomy" id="412755"/>
    <lineage>
        <taxon>unclassified sequences</taxon>
        <taxon>metagenomes</taxon>
        <taxon>ecological metagenomes</taxon>
    </lineage>
</organism>
<reference evidence="1" key="1">
    <citation type="journal article" date="2014" name="Front. Microbiol.">
        <title>High frequency of phylogenetically diverse reductive dehalogenase-homologous genes in deep subseafloor sedimentary metagenomes.</title>
        <authorList>
            <person name="Kawai M."/>
            <person name="Futagami T."/>
            <person name="Toyoda A."/>
            <person name="Takaki Y."/>
            <person name="Nishi S."/>
            <person name="Hori S."/>
            <person name="Arai W."/>
            <person name="Tsubouchi T."/>
            <person name="Morono Y."/>
            <person name="Uchiyama I."/>
            <person name="Ito T."/>
            <person name="Fujiyama A."/>
            <person name="Inagaki F."/>
            <person name="Takami H."/>
        </authorList>
    </citation>
    <scope>NUCLEOTIDE SEQUENCE</scope>
    <source>
        <strain evidence="1">Expedition CK06-06</strain>
    </source>
</reference>
<protein>
    <submittedName>
        <fullName evidence="1">Uncharacterized protein</fullName>
    </submittedName>
</protein>
<proteinExistence type="predicted"/>
<evidence type="ECO:0000313" key="1">
    <source>
        <dbReference type="EMBL" id="GAH70804.1"/>
    </source>
</evidence>
<accession>X1IXI5</accession>